<proteinExistence type="predicted"/>
<dbReference type="AlphaFoldDB" id="A0A4Y7TL66"/>
<dbReference type="EMBL" id="QPFP01000008">
    <property type="protein sequence ID" value="TEB34935.1"/>
    <property type="molecule type" value="Genomic_DNA"/>
</dbReference>
<dbReference type="Proteomes" id="UP000298030">
    <property type="component" value="Unassembled WGS sequence"/>
</dbReference>
<protein>
    <submittedName>
        <fullName evidence="1">Uncharacterized protein</fullName>
    </submittedName>
</protein>
<evidence type="ECO:0000313" key="2">
    <source>
        <dbReference type="Proteomes" id="UP000298030"/>
    </source>
</evidence>
<comment type="caution">
    <text evidence="1">The sequence shown here is derived from an EMBL/GenBank/DDBJ whole genome shotgun (WGS) entry which is preliminary data.</text>
</comment>
<keyword evidence="2" id="KW-1185">Reference proteome</keyword>
<sequence length="250" mass="27297">MHPPLAPLSSITAPNVDDRPIEAQNCCADAKGCKQIHACRAPLLFSSRHHTDLDITFGAWVLARVGGHDKANVDSTLAESTIEFQIQPKSGEEPRAHSSCMLSEVDVGPQVLPGETEHKGEQACGIHWHAPSVIFVEKVLIAKFKSKGSECLLAAKVTLARALRQAASLPQLSEIGVGYRRGEEGFNGWHGTNKALERQMLRKAKQGSRVGYWHPDNREKGSCGVKYDNHYNPKVEQRKGNTANLCSGDS</sequence>
<evidence type="ECO:0000313" key="1">
    <source>
        <dbReference type="EMBL" id="TEB34935.1"/>
    </source>
</evidence>
<reference evidence="1 2" key="1">
    <citation type="journal article" date="2019" name="Nat. Ecol. Evol.">
        <title>Megaphylogeny resolves global patterns of mushroom evolution.</title>
        <authorList>
            <person name="Varga T."/>
            <person name="Krizsan K."/>
            <person name="Foldi C."/>
            <person name="Dima B."/>
            <person name="Sanchez-Garcia M."/>
            <person name="Sanchez-Ramirez S."/>
            <person name="Szollosi G.J."/>
            <person name="Szarkandi J.G."/>
            <person name="Papp V."/>
            <person name="Albert L."/>
            <person name="Andreopoulos W."/>
            <person name="Angelini C."/>
            <person name="Antonin V."/>
            <person name="Barry K.W."/>
            <person name="Bougher N.L."/>
            <person name="Buchanan P."/>
            <person name="Buyck B."/>
            <person name="Bense V."/>
            <person name="Catcheside P."/>
            <person name="Chovatia M."/>
            <person name="Cooper J."/>
            <person name="Damon W."/>
            <person name="Desjardin D."/>
            <person name="Finy P."/>
            <person name="Geml J."/>
            <person name="Haridas S."/>
            <person name="Hughes K."/>
            <person name="Justo A."/>
            <person name="Karasinski D."/>
            <person name="Kautmanova I."/>
            <person name="Kiss B."/>
            <person name="Kocsube S."/>
            <person name="Kotiranta H."/>
            <person name="LaButti K.M."/>
            <person name="Lechner B.E."/>
            <person name="Liimatainen K."/>
            <person name="Lipzen A."/>
            <person name="Lukacs Z."/>
            <person name="Mihaltcheva S."/>
            <person name="Morgado L.N."/>
            <person name="Niskanen T."/>
            <person name="Noordeloos M.E."/>
            <person name="Ohm R.A."/>
            <person name="Ortiz-Santana B."/>
            <person name="Ovrebo C."/>
            <person name="Racz N."/>
            <person name="Riley R."/>
            <person name="Savchenko A."/>
            <person name="Shiryaev A."/>
            <person name="Soop K."/>
            <person name="Spirin V."/>
            <person name="Szebenyi C."/>
            <person name="Tomsovsky M."/>
            <person name="Tulloss R.E."/>
            <person name="Uehling J."/>
            <person name="Grigoriev I.V."/>
            <person name="Vagvolgyi C."/>
            <person name="Papp T."/>
            <person name="Martin F.M."/>
            <person name="Miettinen O."/>
            <person name="Hibbett D.S."/>
            <person name="Nagy L.G."/>
        </authorList>
    </citation>
    <scope>NUCLEOTIDE SEQUENCE [LARGE SCALE GENOMIC DNA]</scope>
    <source>
        <strain evidence="1 2">FP101781</strain>
    </source>
</reference>
<accession>A0A4Y7TL66</accession>
<organism evidence="1 2">
    <name type="scientific">Coprinellus micaceus</name>
    <name type="common">Glistening ink-cap mushroom</name>
    <name type="synonym">Coprinus micaceus</name>
    <dbReference type="NCBI Taxonomy" id="71717"/>
    <lineage>
        <taxon>Eukaryota</taxon>
        <taxon>Fungi</taxon>
        <taxon>Dikarya</taxon>
        <taxon>Basidiomycota</taxon>
        <taxon>Agaricomycotina</taxon>
        <taxon>Agaricomycetes</taxon>
        <taxon>Agaricomycetidae</taxon>
        <taxon>Agaricales</taxon>
        <taxon>Agaricineae</taxon>
        <taxon>Psathyrellaceae</taxon>
        <taxon>Coprinellus</taxon>
    </lineage>
</organism>
<name>A0A4Y7TL66_COPMI</name>
<gene>
    <name evidence="1" type="ORF">FA13DRAFT_1707134</name>
</gene>